<evidence type="ECO:0000256" key="1">
    <source>
        <dbReference type="SAM" id="MobiDB-lite"/>
    </source>
</evidence>
<accession>A0ABQ9DFH6</accession>
<sequence>MGCVDKSHTGMKPPGVKPPGVKPPGLSSNWGKDLENISKSDLYTKIRLPFVSGRKRKLRMMSLINTE</sequence>
<evidence type="ECO:0000313" key="3">
    <source>
        <dbReference type="Proteomes" id="UP001145742"/>
    </source>
</evidence>
<protein>
    <submittedName>
        <fullName evidence="2">Uncharacterized protein</fullName>
    </submittedName>
</protein>
<feature type="region of interest" description="Disordered" evidence="1">
    <location>
        <begin position="1"/>
        <end position="30"/>
    </location>
</feature>
<gene>
    <name evidence="2" type="ORF">WISP_45848</name>
</gene>
<proteinExistence type="predicted"/>
<organism evidence="2 3">
    <name type="scientific">Willisornis vidua</name>
    <name type="common">Xingu scale-backed antbird</name>
    <dbReference type="NCBI Taxonomy" id="1566151"/>
    <lineage>
        <taxon>Eukaryota</taxon>
        <taxon>Metazoa</taxon>
        <taxon>Chordata</taxon>
        <taxon>Craniata</taxon>
        <taxon>Vertebrata</taxon>
        <taxon>Euteleostomi</taxon>
        <taxon>Archelosauria</taxon>
        <taxon>Archosauria</taxon>
        <taxon>Dinosauria</taxon>
        <taxon>Saurischia</taxon>
        <taxon>Theropoda</taxon>
        <taxon>Coelurosauria</taxon>
        <taxon>Aves</taxon>
        <taxon>Neognathae</taxon>
        <taxon>Neoaves</taxon>
        <taxon>Telluraves</taxon>
        <taxon>Australaves</taxon>
        <taxon>Passeriformes</taxon>
        <taxon>Thamnophilidae</taxon>
        <taxon>Willisornis</taxon>
    </lineage>
</organism>
<dbReference type="Proteomes" id="UP001145742">
    <property type="component" value="Unassembled WGS sequence"/>
</dbReference>
<name>A0ABQ9DFH6_9PASS</name>
<reference evidence="2" key="1">
    <citation type="submission" date="2019-10" db="EMBL/GenBank/DDBJ databases">
        <authorList>
            <person name="Soares A.E.R."/>
            <person name="Aleixo A."/>
            <person name="Schneider P."/>
            <person name="Miyaki C.Y."/>
            <person name="Schneider M.P."/>
            <person name="Mello C."/>
            <person name="Vasconcelos A.T.R."/>
        </authorList>
    </citation>
    <scope>NUCLEOTIDE SEQUENCE</scope>
    <source>
        <tissue evidence="2">Muscle</tissue>
    </source>
</reference>
<comment type="caution">
    <text evidence="2">The sequence shown here is derived from an EMBL/GenBank/DDBJ whole genome shotgun (WGS) entry which is preliminary data.</text>
</comment>
<evidence type="ECO:0000313" key="2">
    <source>
        <dbReference type="EMBL" id="KAJ7420914.1"/>
    </source>
</evidence>
<keyword evidence="3" id="KW-1185">Reference proteome</keyword>
<dbReference type="EMBL" id="WHWB01033265">
    <property type="protein sequence ID" value="KAJ7420914.1"/>
    <property type="molecule type" value="Genomic_DNA"/>
</dbReference>